<gene>
    <name evidence="1" type="ORF">BDP81DRAFT_505022</name>
</gene>
<sequence>ILLDVHWLIYKKFGRYTHKNTILGRACTQKEVVWVEETHHFAETSPDVSTMVKEDVRVIRWAQSHL</sequence>
<feature type="non-terminal residue" evidence="1">
    <location>
        <position position="1"/>
    </location>
</feature>
<reference evidence="1" key="1">
    <citation type="submission" date="2021-06" db="EMBL/GenBank/DDBJ databases">
        <title>Comparative genomics, transcriptomics and evolutionary studies reveal genomic signatures of adaptation to plant cell wall in hemibiotrophic fungi.</title>
        <authorList>
            <consortium name="DOE Joint Genome Institute"/>
            <person name="Baroncelli R."/>
            <person name="Diaz J.F."/>
            <person name="Benocci T."/>
            <person name="Peng M."/>
            <person name="Battaglia E."/>
            <person name="Haridas S."/>
            <person name="Andreopoulos W."/>
            <person name="Labutti K."/>
            <person name="Pangilinan J."/>
            <person name="Floch G.L."/>
            <person name="Makela M.R."/>
            <person name="Henrissat B."/>
            <person name="Grigoriev I.V."/>
            <person name="Crouch J.A."/>
            <person name="De Vries R.P."/>
            <person name="Sukno S.A."/>
            <person name="Thon M.R."/>
        </authorList>
    </citation>
    <scope>NUCLEOTIDE SEQUENCE</scope>
    <source>
        <strain evidence="1">CBS 102054</strain>
    </source>
</reference>
<dbReference type="AlphaFoldDB" id="A0AAJ0A070"/>
<dbReference type="InterPro" id="IPR011990">
    <property type="entry name" value="TPR-like_helical_dom_sf"/>
</dbReference>
<dbReference type="Pfam" id="PF06041">
    <property type="entry name" value="DUF924"/>
    <property type="match status" value="1"/>
</dbReference>
<dbReference type="Gene3D" id="1.25.40.10">
    <property type="entry name" value="Tetratricopeptide repeat domain"/>
    <property type="match status" value="1"/>
</dbReference>
<dbReference type="RefSeq" id="XP_060450087.1">
    <property type="nucleotide sequence ID" value="XM_060595638.1"/>
</dbReference>
<dbReference type="EMBL" id="JAHMHQ010000003">
    <property type="protein sequence ID" value="KAK1641480.1"/>
    <property type="molecule type" value="Genomic_DNA"/>
</dbReference>
<proteinExistence type="predicted"/>
<keyword evidence="2" id="KW-1185">Reference proteome</keyword>
<evidence type="ECO:0000313" key="1">
    <source>
        <dbReference type="EMBL" id="KAK1641480.1"/>
    </source>
</evidence>
<dbReference type="Proteomes" id="UP001243989">
    <property type="component" value="Unassembled WGS sequence"/>
</dbReference>
<dbReference type="SUPFAM" id="SSF48452">
    <property type="entry name" value="TPR-like"/>
    <property type="match status" value="1"/>
</dbReference>
<evidence type="ECO:0000313" key="2">
    <source>
        <dbReference type="Proteomes" id="UP001243989"/>
    </source>
</evidence>
<dbReference type="InterPro" id="IPR010323">
    <property type="entry name" value="DUF924"/>
</dbReference>
<name>A0AAJ0A070_9PEZI</name>
<protein>
    <submittedName>
        <fullName evidence="1">Uncharacterized protein</fullName>
    </submittedName>
</protein>
<organism evidence="1 2">
    <name type="scientific">Colletotrichum phormii</name>
    <dbReference type="NCBI Taxonomy" id="359342"/>
    <lineage>
        <taxon>Eukaryota</taxon>
        <taxon>Fungi</taxon>
        <taxon>Dikarya</taxon>
        <taxon>Ascomycota</taxon>
        <taxon>Pezizomycotina</taxon>
        <taxon>Sordariomycetes</taxon>
        <taxon>Hypocreomycetidae</taxon>
        <taxon>Glomerellales</taxon>
        <taxon>Glomerellaceae</taxon>
        <taxon>Colletotrichum</taxon>
        <taxon>Colletotrichum acutatum species complex</taxon>
    </lineage>
</organism>
<accession>A0AAJ0A070</accession>
<dbReference type="GeneID" id="85480500"/>
<comment type="caution">
    <text evidence="1">The sequence shown here is derived from an EMBL/GenBank/DDBJ whole genome shotgun (WGS) entry which is preliminary data.</text>
</comment>